<dbReference type="GO" id="GO:0031176">
    <property type="term" value="F:endo-1,4-beta-xylanase activity"/>
    <property type="evidence" value="ECO:0007669"/>
    <property type="project" value="UniProtKB-EC"/>
</dbReference>
<dbReference type="InterPro" id="IPR044846">
    <property type="entry name" value="GH10"/>
</dbReference>
<evidence type="ECO:0000256" key="7">
    <source>
        <dbReference type="ARBA" id="ARBA00023295"/>
    </source>
</evidence>
<evidence type="ECO:0000256" key="5">
    <source>
        <dbReference type="ARBA" id="ARBA00022801"/>
    </source>
</evidence>
<evidence type="ECO:0000256" key="10">
    <source>
        <dbReference type="SAM" id="SignalP"/>
    </source>
</evidence>
<name>A0AAD5SE40_9FUNG</name>
<sequence>MKFATASAVLLAASAVSAAATQKPLRDLAKAKDIYIGVAIGNGNLGDAKYTEIMKREFNFITPENSMKWEAIEPKPAEFHFAQGDEIVAVAKAQKAEVRGHTLTWHSQLAPWVNSATWTKENLTAAIERHIRATVGYYSDDLTHWDVVNEVHEDDGTPRQSIFYKTFGNVADYVELSFREARKHTTKAKLYINDYNLEGQNVSKSDATYQLVKKLKNKGVPIHGVGLQAHLLVGQVPTNMQATIEKFASLGVDVALTELDIRMEQPFTAEKLAQQGNDYEAVFRACLAVKRCVGITLWGITDKYSWIPGVFPTEGSALVWDENYAAKPAYDGIVRALTTKATKPKSR</sequence>
<comment type="similarity">
    <text evidence="2 9">Belongs to the glycosyl hydrolase 10 (cellulase F) family.</text>
</comment>
<accession>A0AAD5SE40</accession>
<keyword evidence="3" id="KW-0858">Xylan degradation</keyword>
<feature type="chain" id="PRO_5042266070" description="Beta-xylanase" evidence="10">
    <location>
        <begin position="19"/>
        <end position="347"/>
    </location>
</feature>
<evidence type="ECO:0000256" key="4">
    <source>
        <dbReference type="ARBA" id="ARBA00022729"/>
    </source>
</evidence>
<keyword evidence="4 10" id="KW-0732">Signal</keyword>
<evidence type="ECO:0000256" key="6">
    <source>
        <dbReference type="ARBA" id="ARBA00023277"/>
    </source>
</evidence>
<proteinExistence type="inferred from homology"/>
<evidence type="ECO:0000256" key="9">
    <source>
        <dbReference type="RuleBase" id="RU361174"/>
    </source>
</evidence>
<dbReference type="Pfam" id="PF00331">
    <property type="entry name" value="Glyco_hydro_10"/>
    <property type="match status" value="1"/>
</dbReference>
<evidence type="ECO:0000256" key="1">
    <source>
        <dbReference type="ARBA" id="ARBA00000681"/>
    </source>
</evidence>
<keyword evidence="6 9" id="KW-0119">Carbohydrate metabolism</keyword>
<comment type="caution">
    <text evidence="12">The sequence shown here is derived from an EMBL/GenBank/DDBJ whole genome shotgun (WGS) entry which is preliminary data.</text>
</comment>
<dbReference type="PANTHER" id="PTHR31490:SF88">
    <property type="entry name" value="BETA-XYLANASE"/>
    <property type="match status" value="1"/>
</dbReference>
<evidence type="ECO:0000313" key="13">
    <source>
        <dbReference type="Proteomes" id="UP001212841"/>
    </source>
</evidence>
<evidence type="ECO:0000313" key="12">
    <source>
        <dbReference type="EMBL" id="KAJ3051153.1"/>
    </source>
</evidence>
<evidence type="ECO:0000256" key="3">
    <source>
        <dbReference type="ARBA" id="ARBA00022651"/>
    </source>
</evidence>
<evidence type="ECO:0000256" key="8">
    <source>
        <dbReference type="ARBA" id="ARBA00023326"/>
    </source>
</evidence>
<organism evidence="12 13">
    <name type="scientific">Rhizophlyctis rosea</name>
    <dbReference type="NCBI Taxonomy" id="64517"/>
    <lineage>
        <taxon>Eukaryota</taxon>
        <taxon>Fungi</taxon>
        <taxon>Fungi incertae sedis</taxon>
        <taxon>Chytridiomycota</taxon>
        <taxon>Chytridiomycota incertae sedis</taxon>
        <taxon>Chytridiomycetes</taxon>
        <taxon>Rhizophlyctidales</taxon>
        <taxon>Rhizophlyctidaceae</taxon>
        <taxon>Rhizophlyctis</taxon>
    </lineage>
</organism>
<feature type="signal peptide" evidence="10">
    <location>
        <begin position="1"/>
        <end position="18"/>
    </location>
</feature>
<dbReference type="SUPFAM" id="SSF51445">
    <property type="entry name" value="(Trans)glycosidases"/>
    <property type="match status" value="1"/>
</dbReference>
<dbReference type="PANTHER" id="PTHR31490">
    <property type="entry name" value="GLYCOSYL HYDROLASE"/>
    <property type="match status" value="1"/>
</dbReference>
<keyword evidence="8 9" id="KW-0624">Polysaccharide degradation</keyword>
<keyword evidence="5 9" id="KW-0378">Hydrolase</keyword>
<evidence type="ECO:0000256" key="2">
    <source>
        <dbReference type="ARBA" id="ARBA00007495"/>
    </source>
</evidence>
<dbReference type="GO" id="GO:0045493">
    <property type="term" value="P:xylan catabolic process"/>
    <property type="evidence" value="ECO:0007669"/>
    <property type="project" value="UniProtKB-KW"/>
</dbReference>
<dbReference type="InterPro" id="IPR001000">
    <property type="entry name" value="GH10_dom"/>
</dbReference>
<comment type="catalytic activity">
    <reaction evidence="1 9">
        <text>Endohydrolysis of (1-&gt;4)-beta-D-xylosidic linkages in xylans.</text>
        <dbReference type="EC" id="3.2.1.8"/>
    </reaction>
</comment>
<dbReference type="SMART" id="SM00633">
    <property type="entry name" value="Glyco_10"/>
    <property type="match status" value="1"/>
</dbReference>
<dbReference type="PROSITE" id="PS51760">
    <property type="entry name" value="GH10_2"/>
    <property type="match status" value="1"/>
</dbReference>
<keyword evidence="7 9" id="KW-0326">Glycosidase</keyword>
<dbReference type="AlphaFoldDB" id="A0AAD5SE40"/>
<dbReference type="EC" id="3.2.1.8" evidence="9"/>
<dbReference type="Proteomes" id="UP001212841">
    <property type="component" value="Unassembled WGS sequence"/>
</dbReference>
<protein>
    <recommendedName>
        <fullName evidence="9">Beta-xylanase</fullName>
        <ecNumber evidence="9">3.2.1.8</ecNumber>
    </recommendedName>
</protein>
<evidence type="ECO:0000259" key="11">
    <source>
        <dbReference type="PROSITE" id="PS51760"/>
    </source>
</evidence>
<feature type="domain" description="GH10" evidence="11">
    <location>
        <begin position="19"/>
        <end position="336"/>
    </location>
</feature>
<dbReference type="InterPro" id="IPR017853">
    <property type="entry name" value="GH"/>
</dbReference>
<keyword evidence="13" id="KW-1185">Reference proteome</keyword>
<dbReference type="PRINTS" id="PR00134">
    <property type="entry name" value="GLHYDRLASE10"/>
</dbReference>
<reference evidence="12" key="1">
    <citation type="submission" date="2020-05" db="EMBL/GenBank/DDBJ databases">
        <title>Phylogenomic resolution of chytrid fungi.</title>
        <authorList>
            <person name="Stajich J.E."/>
            <person name="Amses K."/>
            <person name="Simmons R."/>
            <person name="Seto K."/>
            <person name="Myers J."/>
            <person name="Bonds A."/>
            <person name="Quandt C.A."/>
            <person name="Barry K."/>
            <person name="Liu P."/>
            <person name="Grigoriev I."/>
            <person name="Longcore J.E."/>
            <person name="James T.Y."/>
        </authorList>
    </citation>
    <scope>NUCLEOTIDE SEQUENCE</scope>
    <source>
        <strain evidence="12">JEL0318</strain>
    </source>
</reference>
<gene>
    <name evidence="12" type="ORF">HK097_007865</name>
</gene>
<dbReference type="EMBL" id="JADGJD010000428">
    <property type="protein sequence ID" value="KAJ3051153.1"/>
    <property type="molecule type" value="Genomic_DNA"/>
</dbReference>
<dbReference type="Gene3D" id="3.20.20.80">
    <property type="entry name" value="Glycosidases"/>
    <property type="match status" value="1"/>
</dbReference>